<name>A0A7W7CPL7_9ACTN</name>
<evidence type="ECO:0000256" key="7">
    <source>
        <dbReference type="ARBA" id="ARBA00035120"/>
    </source>
</evidence>
<keyword evidence="2 10" id="KW-1003">Cell membrane</keyword>
<comment type="subcellular location">
    <subcellularLocation>
        <location evidence="1 10">Cell membrane</location>
        <topology evidence="1 10">Multi-pass membrane protein</topology>
    </subcellularLocation>
</comment>
<keyword evidence="10" id="KW-0479">Metal-binding</keyword>
<comment type="catalytic activity">
    <reaction evidence="8">
        <text>fluoride(in) = fluoride(out)</text>
        <dbReference type="Rhea" id="RHEA:76159"/>
        <dbReference type="ChEBI" id="CHEBI:17051"/>
    </reaction>
    <physiologicalReaction direction="left-to-right" evidence="8">
        <dbReference type="Rhea" id="RHEA:76160"/>
    </physiologicalReaction>
</comment>
<dbReference type="GO" id="GO:0140114">
    <property type="term" value="P:cellular detoxification of fluoride"/>
    <property type="evidence" value="ECO:0007669"/>
    <property type="project" value="UniProtKB-UniRule"/>
</dbReference>
<evidence type="ECO:0000256" key="10">
    <source>
        <dbReference type="HAMAP-Rule" id="MF_00454"/>
    </source>
</evidence>
<dbReference type="EMBL" id="JACHMF010000001">
    <property type="protein sequence ID" value="MBB4692399.1"/>
    <property type="molecule type" value="Genomic_DNA"/>
</dbReference>
<keyword evidence="6 10" id="KW-0407">Ion channel</keyword>
<keyword evidence="10" id="KW-0406">Ion transport</keyword>
<evidence type="ECO:0000256" key="5">
    <source>
        <dbReference type="ARBA" id="ARBA00023136"/>
    </source>
</evidence>
<keyword evidence="5 10" id="KW-0472">Membrane</keyword>
<dbReference type="GO" id="GO:0062054">
    <property type="term" value="F:fluoride channel activity"/>
    <property type="evidence" value="ECO:0007669"/>
    <property type="project" value="UniProtKB-UniRule"/>
</dbReference>
<accession>A0A7W7CPL7</accession>
<dbReference type="PANTHER" id="PTHR28259:SF1">
    <property type="entry name" value="FLUORIDE EXPORT PROTEIN 1-RELATED"/>
    <property type="match status" value="1"/>
</dbReference>
<feature type="binding site" evidence="10">
    <location>
        <position position="79"/>
    </location>
    <ligand>
        <name>Na(+)</name>
        <dbReference type="ChEBI" id="CHEBI:29101"/>
        <note>structural</note>
    </ligand>
</feature>
<evidence type="ECO:0000313" key="11">
    <source>
        <dbReference type="EMBL" id="MBB4692399.1"/>
    </source>
</evidence>
<feature type="transmembrane region" description="Helical" evidence="10">
    <location>
        <begin position="35"/>
        <end position="56"/>
    </location>
</feature>
<dbReference type="HAMAP" id="MF_00454">
    <property type="entry name" value="FluC"/>
    <property type="match status" value="1"/>
</dbReference>
<comment type="function">
    <text evidence="9 10">Fluoride-specific ion channel. Important for reducing fluoride concentration in the cell, thus reducing its toxicity.</text>
</comment>
<evidence type="ECO:0000256" key="1">
    <source>
        <dbReference type="ARBA" id="ARBA00004651"/>
    </source>
</evidence>
<dbReference type="InterPro" id="IPR003691">
    <property type="entry name" value="FluC"/>
</dbReference>
<keyword evidence="10" id="KW-0915">Sodium</keyword>
<evidence type="ECO:0000256" key="3">
    <source>
        <dbReference type="ARBA" id="ARBA00022692"/>
    </source>
</evidence>
<dbReference type="RefSeq" id="WP_239093548.1">
    <property type="nucleotide sequence ID" value="NZ_BOMC01000078.1"/>
</dbReference>
<dbReference type="AlphaFoldDB" id="A0A7W7CPL7"/>
<comment type="activity regulation">
    <text evidence="10">Na(+) is not transported, but it plays an essential structural role and its presence is essential for fluoride channel function.</text>
</comment>
<keyword evidence="10" id="KW-0813">Transport</keyword>
<reference evidence="11 12" key="1">
    <citation type="submission" date="2020-08" db="EMBL/GenBank/DDBJ databases">
        <title>Sequencing the genomes of 1000 actinobacteria strains.</title>
        <authorList>
            <person name="Klenk H.-P."/>
        </authorList>
    </citation>
    <scope>NUCLEOTIDE SEQUENCE [LARGE SCALE GENOMIC DNA]</scope>
    <source>
        <strain evidence="11 12">DSM 45518</strain>
    </source>
</reference>
<dbReference type="PANTHER" id="PTHR28259">
    <property type="entry name" value="FLUORIDE EXPORT PROTEIN 1-RELATED"/>
    <property type="match status" value="1"/>
</dbReference>
<feature type="binding site" evidence="10">
    <location>
        <position position="76"/>
    </location>
    <ligand>
        <name>Na(+)</name>
        <dbReference type="ChEBI" id="CHEBI:29101"/>
        <note>structural</note>
    </ligand>
</feature>
<evidence type="ECO:0000256" key="2">
    <source>
        <dbReference type="ARBA" id="ARBA00022475"/>
    </source>
</evidence>
<evidence type="ECO:0000256" key="8">
    <source>
        <dbReference type="ARBA" id="ARBA00035585"/>
    </source>
</evidence>
<dbReference type="GO" id="GO:0005886">
    <property type="term" value="C:plasma membrane"/>
    <property type="evidence" value="ECO:0007669"/>
    <property type="project" value="UniProtKB-SubCell"/>
</dbReference>
<evidence type="ECO:0000313" key="12">
    <source>
        <dbReference type="Proteomes" id="UP000542742"/>
    </source>
</evidence>
<keyword evidence="4 10" id="KW-1133">Transmembrane helix</keyword>
<feature type="transmembrane region" description="Helical" evidence="10">
    <location>
        <begin position="98"/>
        <end position="121"/>
    </location>
</feature>
<protein>
    <recommendedName>
        <fullName evidence="10">Fluoride-specific ion channel FluC</fullName>
    </recommendedName>
</protein>
<proteinExistence type="inferred from homology"/>
<dbReference type="GO" id="GO:0046872">
    <property type="term" value="F:metal ion binding"/>
    <property type="evidence" value="ECO:0007669"/>
    <property type="project" value="UniProtKB-KW"/>
</dbReference>
<feature type="transmembrane region" description="Helical" evidence="10">
    <location>
        <begin position="68"/>
        <end position="86"/>
    </location>
</feature>
<organism evidence="11 12">
    <name type="scientific">Paractinoplanes abujensis</name>
    <dbReference type="NCBI Taxonomy" id="882441"/>
    <lineage>
        <taxon>Bacteria</taxon>
        <taxon>Bacillati</taxon>
        <taxon>Actinomycetota</taxon>
        <taxon>Actinomycetes</taxon>
        <taxon>Micromonosporales</taxon>
        <taxon>Micromonosporaceae</taxon>
        <taxon>Paractinoplanes</taxon>
    </lineage>
</organism>
<keyword evidence="3 10" id="KW-0812">Transmembrane</keyword>
<evidence type="ECO:0000256" key="6">
    <source>
        <dbReference type="ARBA" id="ARBA00023303"/>
    </source>
</evidence>
<comment type="caution">
    <text evidence="11">The sequence shown here is derived from an EMBL/GenBank/DDBJ whole genome shotgun (WGS) entry which is preliminary data.</text>
</comment>
<sequence>MRTRIIAAIALGGIIGACARYGASLLWPTPAGGFPWTTFWVNVTGCAAMGVLMVVATEILTPHPLVRPFLGTGVLGGYTTFSTYIVDAQQLLDAGRLVTALLYLVATLVTALLATQAAAALTRRVAVRR</sequence>
<dbReference type="NCBIfam" id="TIGR00494">
    <property type="entry name" value="crcB"/>
    <property type="match status" value="1"/>
</dbReference>
<gene>
    <name evidence="10" type="primary">fluC</name>
    <name evidence="10" type="synonym">crcB</name>
    <name evidence="11" type="ORF">BKA14_002547</name>
</gene>
<dbReference type="Proteomes" id="UP000542742">
    <property type="component" value="Unassembled WGS sequence"/>
</dbReference>
<comment type="similarity">
    <text evidence="7 10">Belongs to the fluoride channel Fluc/FEX (TC 1.A.43) family.</text>
</comment>
<dbReference type="Pfam" id="PF02537">
    <property type="entry name" value="CRCB"/>
    <property type="match status" value="1"/>
</dbReference>
<evidence type="ECO:0000256" key="4">
    <source>
        <dbReference type="ARBA" id="ARBA00022989"/>
    </source>
</evidence>
<keyword evidence="12" id="KW-1185">Reference proteome</keyword>
<evidence type="ECO:0000256" key="9">
    <source>
        <dbReference type="ARBA" id="ARBA00049940"/>
    </source>
</evidence>
<dbReference type="PROSITE" id="PS51257">
    <property type="entry name" value="PROKAR_LIPOPROTEIN"/>
    <property type="match status" value="1"/>
</dbReference>